<feature type="compositionally biased region" description="Basic and acidic residues" evidence="1">
    <location>
        <begin position="203"/>
        <end position="222"/>
    </location>
</feature>
<feature type="compositionally biased region" description="Low complexity" evidence="1">
    <location>
        <begin position="94"/>
        <end position="105"/>
    </location>
</feature>
<feature type="compositionally biased region" description="Acidic residues" evidence="1">
    <location>
        <begin position="132"/>
        <end position="142"/>
    </location>
</feature>
<evidence type="ECO:0000313" key="3">
    <source>
        <dbReference type="Proteomes" id="UP001215280"/>
    </source>
</evidence>
<dbReference type="EMBL" id="JARJLG010000078">
    <property type="protein sequence ID" value="KAJ7751499.1"/>
    <property type="molecule type" value="Genomic_DNA"/>
</dbReference>
<feature type="region of interest" description="Disordered" evidence="1">
    <location>
        <begin position="1"/>
        <end position="226"/>
    </location>
</feature>
<feature type="compositionally biased region" description="Basic residues" evidence="1">
    <location>
        <begin position="189"/>
        <end position="202"/>
    </location>
</feature>
<organism evidence="2 3">
    <name type="scientific">Mycena maculata</name>
    <dbReference type="NCBI Taxonomy" id="230809"/>
    <lineage>
        <taxon>Eukaryota</taxon>
        <taxon>Fungi</taxon>
        <taxon>Dikarya</taxon>
        <taxon>Basidiomycota</taxon>
        <taxon>Agaricomycotina</taxon>
        <taxon>Agaricomycetes</taxon>
        <taxon>Agaricomycetidae</taxon>
        <taxon>Agaricales</taxon>
        <taxon>Marasmiineae</taxon>
        <taxon>Mycenaceae</taxon>
        <taxon>Mycena</taxon>
    </lineage>
</organism>
<feature type="compositionally biased region" description="Basic and acidic residues" evidence="1">
    <location>
        <begin position="152"/>
        <end position="163"/>
    </location>
</feature>
<keyword evidence="3" id="KW-1185">Reference proteome</keyword>
<dbReference type="Proteomes" id="UP001215280">
    <property type="component" value="Unassembled WGS sequence"/>
</dbReference>
<name>A0AAD7N8M2_9AGAR</name>
<dbReference type="AlphaFoldDB" id="A0AAD7N8M2"/>
<sequence length="566" mass="61014">MEMPRLKTCTKNKDTRPGVKAGVAKNKRPSPEEKQQALEAQKSANSKEKATHKHALQRLADVEDEQYKEDLAYAETANHPPDRPSKSSALKPLATDSDATAAARDAGGDNPGSRDESQAYDPEDSSDKSESEADNSADDEEDVPKNKKKKANRDDVLSNRSTRDSTGTPAVQGAEDNSKECKATAKAEKSKKKAKTSKKKGGLNKESKPVGEDRAVATRGDDDSMVAPGVTAIDNDSAEVVERPKKGGKNAKGIPSQLAGTLTPWSGLMVKQIQDIVNQVYAENVHEVSKESAWVGLVGYRLSDWHAAITAQAIKAIEALIEDSRPAITVTVSDGEEDVELVLVNAFPEDSAEAAEAAAPSADSDSARAAAPNANGDAAGVVVLDANGDAADAAPGWKLYTAKGMAAFVEWALETRTHLTKETRPDITTSPFHWRTWGDGVDKKAQPVGALLLSVQAVQLALEFWQTGTYVNPLKASSHFSMDNWGDIQAAGNMDKKKNRLVRRATKFLASVQKWDDERWKEVKEAAEEWVELPGRKWGATASRSGSEVSDDDLMLSDDEILVLSD</sequence>
<proteinExistence type="predicted"/>
<feature type="compositionally biased region" description="Basic and acidic residues" evidence="1">
    <location>
        <begin position="176"/>
        <end position="188"/>
    </location>
</feature>
<evidence type="ECO:0000256" key="1">
    <source>
        <dbReference type="SAM" id="MobiDB-lite"/>
    </source>
</evidence>
<gene>
    <name evidence="2" type="ORF">DFH07DRAFT_774744</name>
</gene>
<protein>
    <submittedName>
        <fullName evidence="2">Uncharacterized protein</fullName>
    </submittedName>
</protein>
<evidence type="ECO:0000313" key="2">
    <source>
        <dbReference type="EMBL" id="KAJ7751499.1"/>
    </source>
</evidence>
<accession>A0AAD7N8M2</accession>
<reference evidence="2" key="1">
    <citation type="submission" date="2023-03" db="EMBL/GenBank/DDBJ databases">
        <title>Massive genome expansion in bonnet fungi (Mycena s.s.) driven by repeated elements and novel gene families across ecological guilds.</title>
        <authorList>
            <consortium name="Lawrence Berkeley National Laboratory"/>
            <person name="Harder C.B."/>
            <person name="Miyauchi S."/>
            <person name="Viragh M."/>
            <person name="Kuo A."/>
            <person name="Thoen E."/>
            <person name="Andreopoulos B."/>
            <person name="Lu D."/>
            <person name="Skrede I."/>
            <person name="Drula E."/>
            <person name="Henrissat B."/>
            <person name="Morin E."/>
            <person name="Kohler A."/>
            <person name="Barry K."/>
            <person name="LaButti K."/>
            <person name="Morin E."/>
            <person name="Salamov A."/>
            <person name="Lipzen A."/>
            <person name="Mereny Z."/>
            <person name="Hegedus B."/>
            <person name="Baldrian P."/>
            <person name="Stursova M."/>
            <person name="Weitz H."/>
            <person name="Taylor A."/>
            <person name="Grigoriev I.V."/>
            <person name="Nagy L.G."/>
            <person name="Martin F."/>
            <person name="Kauserud H."/>
        </authorList>
    </citation>
    <scope>NUCLEOTIDE SEQUENCE</scope>
    <source>
        <strain evidence="2">CBHHK188m</strain>
    </source>
</reference>
<comment type="caution">
    <text evidence="2">The sequence shown here is derived from an EMBL/GenBank/DDBJ whole genome shotgun (WGS) entry which is preliminary data.</text>
</comment>